<reference evidence="5 6" key="1">
    <citation type="submission" date="2024-03" db="EMBL/GenBank/DDBJ databases">
        <title>Human intestinal bacterial collection.</title>
        <authorList>
            <person name="Pauvert C."/>
            <person name="Hitch T.C.A."/>
            <person name="Clavel T."/>
        </authorList>
    </citation>
    <scope>NUCLEOTIDE SEQUENCE [LARGE SCALE GENOMIC DNA]</scope>
    <source>
        <strain evidence="5 6">CLA-AA-H78B</strain>
    </source>
</reference>
<dbReference type="Proteomes" id="UP001470288">
    <property type="component" value="Unassembled WGS sequence"/>
</dbReference>
<dbReference type="EMBL" id="JBBMFC010000008">
    <property type="protein sequence ID" value="MEQ2578439.1"/>
    <property type="molecule type" value="Genomic_DNA"/>
</dbReference>
<dbReference type="NCBIfam" id="TIGR03786">
    <property type="entry name" value="strep_pil_rpt"/>
    <property type="match status" value="1"/>
</dbReference>
<feature type="domain" description="DUF7601" evidence="4">
    <location>
        <begin position="192"/>
        <end position="307"/>
    </location>
</feature>
<feature type="signal peptide" evidence="2">
    <location>
        <begin position="1"/>
        <end position="30"/>
    </location>
</feature>
<evidence type="ECO:0000259" key="4">
    <source>
        <dbReference type="Pfam" id="PF24547"/>
    </source>
</evidence>
<feature type="transmembrane region" description="Helical" evidence="1">
    <location>
        <begin position="319"/>
        <end position="337"/>
    </location>
</feature>
<protein>
    <submittedName>
        <fullName evidence="5">FctA domain-containing protein</fullName>
    </submittedName>
</protein>
<dbReference type="Pfam" id="PF24547">
    <property type="entry name" value="DUF7601"/>
    <property type="match status" value="1"/>
</dbReference>
<dbReference type="Gene3D" id="2.60.40.3050">
    <property type="match status" value="1"/>
</dbReference>
<gene>
    <name evidence="5" type="ORF">WMO62_06210</name>
</gene>
<keyword evidence="1" id="KW-0472">Membrane</keyword>
<keyword evidence="1" id="KW-1133">Transmembrane helix</keyword>
<evidence type="ECO:0000313" key="6">
    <source>
        <dbReference type="Proteomes" id="UP001470288"/>
    </source>
</evidence>
<keyword evidence="1" id="KW-0812">Transmembrane</keyword>
<proteinExistence type="predicted"/>
<feature type="chain" id="PRO_5045295315" evidence="2">
    <location>
        <begin position="31"/>
        <end position="345"/>
    </location>
</feature>
<dbReference type="InterPro" id="IPR055382">
    <property type="entry name" value="DUF7601"/>
</dbReference>
<dbReference type="RefSeq" id="WP_349144152.1">
    <property type="nucleotide sequence ID" value="NZ_JBBMFC010000008.1"/>
</dbReference>
<feature type="domain" description="Streptococcal pilin isopeptide linkage" evidence="3">
    <location>
        <begin position="45"/>
        <end position="182"/>
    </location>
</feature>
<dbReference type="Gene3D" id="2.60.40.1140">
    <property type="entry name" value="Collagen-binding surface protein Cna, B-type domain"/>
    <property type="match status" value="1"/>
</dbReference>
<keyword evidence="6" id="KW-1185">Reference proteome</keyword>
<evidence type="ECO:0000256" key="1">
    <source>
        <dbReference type="SAM" id="Phobius"/>
    </source>
</evidence>
<accession>A0ABV1HZT7</accession>
<evidence type="ECO:0000256" key="2">
    <source>
        <dbReference type="SAM" id="SignalP"/>
    </source>
</evidence>
<evidence type="ECO:0000313" key="5">
    <source>
        <dbReference type="EMBL" id="MEQ2578439.1"/>
    </source>
</evidence>
<keyword evidence="2" id="KW-0732">Signal</keyword>
<sequence>MKRGNISRKVAASVMTGAMMVSMAGMSVCAAPIVGDGNHAIEAVPVQKTVATDGHTYAPDTSFSFRVANGGEGTFEGNVVSAGVTGGLAADENAVFTPSGTTPLASYTAHGSLAVDGSVFTSPGVYHYLVTEASGDYEGMDYDNSTYDVYLYVYNSNNGLYVGNAVSVKNRDKADLAFTNDYGAREDNDSTHDITVIKEVTGTMGNKASQEFQFAVSVDGGEGEWYQVLVKETADAAAVEYHVVSGAQATSYSIKHGGSIQVLGLSESDQYSIIEDDYSSLGYTTTNKSNIGTLTADGTTITVTNHKDAASPTGLVTTVVPYALMLGMAGSLGALFLRKKQRPEE</sequence>
<evidence type="ECO:0000259" key="3">
    <source>
        <dbReference type="Pfam" id="PF12892"/>
    </source>
</evidence>
<dbReference type="InterPro" id="IPR038174">
    <property type="entry name" value="Strep_pil_link_sf"/>
</dbReference>
<dbReference type="Pfam" id="PF12892">
    <property type="entry name" value="FctA"/>
    <property type="match status" value="1"/>
</dbReference>
<name>A0ABV1HZT7_9FIRM</name>
<dbReference type="InterPro" id="IPR022464">
    <property type="entry name" value="Strep_pil_isopept_link"/>
</dbReference>
<organism evidence="5 6">
    <name type="scientific">Hominiventricola aquisgranensis</name>
    <dbReference type="NCBI Taxonomy" id="3133164"/>
    <lineage>
        <taxon>Bacteria</taxon>
        <taxon>Bacillati</taxon>
        <taxon>Bacillota</taxon>
        <taxon>Clostridia</taxon>
        <taxon>Lachnospirales</taxon>
        <taxon>Lachnospiraceae</taxon>
        <taxon>Hominiventricola</taxon>
    </lineage>
</organism>
<comment type="caution">
    <text evidence="5">The sequence shown here is derived from an EMBL/GenBank/DDBJ whole genome shotgun (WGS) entry which is preliminary data.</text>
</comment>